<dbReference type="PANTHER" id="PTHR43399">
    <property type="entry name" value="SUBTILISIN-RELATED"/>
    <property type="match status" value="1"/>
</dbReference>
<proteinExistence type="inferred from homology"/>
<dbReference type="GO" id="GO:0006508">
    <property type="term" value="P:proteolysis"/>
    <property type="evidence" value="ECO:0007669"/>
    <property type="project" value="UniProtKB-KW"/>
</dbReference>
<dbReference type="Gene3D" id="1.25.40.20">
    <property type="entry name" value="Ankyrin repeat-containing domain"/>
    <property type="match status" value="1"/>
</dbReference>
<dbReference type="EMBL" id="VCHE01000041">
    <property type="protein sequence ID" value="KAB2574606.1"/>
    <property type="molecule type" value="Genomic_DNA"/>
</dbReference>
<feature type="compositionally biased region" description="Basic and acidic residues" evidence="6">
    <location>
        <begin position="262"/>
        <end position="284"/>
    </location>
</feature>
<feature type="region of interest" description="Disordered" evidence="6">
    <location>
        <begin position="1"/>
        <end position="49"/>
    </location>
</feature>
<evidence type="ECO:0000256" key="1">
    <source>
        <dbReference type="ARBA" id="ARBA00011073"/>
    </source>
</evidence>
<evidence type="ECO:0000313" key="9">
    <source>
        <dbReference type="Proteomes" id="UP000325902"/>
    </source>
</evidence>
<accession>A0A5N5D9V2</accession>
<keyword evidence="9" id="KW-1185">Reference proteome</keyword>
<evidence type="ECO:0000313" key="8">
    <source>
        <dbReference type="EMBL" id="KAB2574606.1"/>
    </source>
</evidence>
<dbReference type="PRINTS" id="PR00723">
    <property type="entry name" value="SUBTILISIN"/>
</dbReference>
<dbReference type="Gene3D" id="3.40.50.200">
    <property type="entry name" value="Peptidase S8/S53 domain"/>
    <property type="match status" value="1"/>
</dbReference>
<dbReference type="InterPro" id="IPR036770">
    <property type="entry name" value="Ankyrin_rpt-contain_sf"/>
</dbReference>
<protein>
    <recommendedName>
        <fullName evidence="7">Peptidase S8/S53 domain-containing protein</fullName>
    </recommendedName>
</protein>
<dbReference type="InterPro" id="IPR036852">
    <property type="entry name" value="Peptidase_S8/S53_dom_sf"/>
</dbReference>
<feature type="active site" description="Charge relay system" evidence="5">
    <location>
        <position position="760"/>
    </location>
</feature>
<dbReference type="AlphaFoldDB" id="A0A5N5D9V2"/>
<comment type="similarity">
    <text evidence="1 5">Belongs to the peptidase S8 family.</text>
</comment>
<feature type="compositionally biased region" description="Basic and acidic residues" evidence="6">
    <location>
        <begin position="15"/>
        <end position="29"/>
    </location>
</feature>
<dbReference type="Pfam" id="PF00023">
    <property type="entry name" value="Ank"/>
    <property type="match status" value="1"/>
</dbReference>
<dbReference type="SUPFAM" id="SSF48403">
    <property type="entry name" value="Ankyrin repeat"/>
    <property type="match status" value="1"/>
</dbReference>
<feature type="domain" description="Peptidase S8/S53" evidence="7">
    <location>
        <begin position="717"/>
        <end position="935"/>
    </location>
</feature>
<dbReference type="GO" id="GO:0004252">
    <property type="term" value="F:serine-type endopeptidase activity"/>
    <property type="evidence" value="ECO:0007669"/>
    <property type="project" value="UniProtKB-UniRule"/>
</dbReference>
<reference evidence="8 9" key="1">
    <citation type="journal article" date="2019" name="Sci. Rep.">
        <title>A multi-omics analysis of the grapevine pathogen Lasiodiplodia theobromae reveals that temperature affects the expression of virulence- and pathogenicity-related genes.</title>
        <authorList>
            <person name="Felix C."/>
            <person name="Meneses R."/>
            <person name="Goncalves M.F.M."/>
            <person name="Tilleman L."/>
            <person name="Duarte A.S."/>
            <person name="Jorrin-Novo J.V."/>
            <person name="Van de Peer Y."/>
            <person name="Deforce D."/>
            <person name="Van Nieuwerburgh F."/>
            <person name="Esteves A.C."/>
            <person name="Alves A."/>
        </authorList>
    </citation>
    <scope>NUCLEOTIDE SEQUENCE [LARGE SCALE GENOMIC DNA]</scope>
    <source>
        <strain evidence="8 9">LA-SOL3</strain>
    </source>
</reference>
<dbReference type="OrthoDB" id="206201at2759"/>
<keyword evidence="3 5" id="KW-0378">Hydrolase</keyword>
<dbReference type="InterPro" id="IPR000209">
    <property type="entry name" value="Peptidase_S8/S53_dom"/>
</dbReference>
<organism evidence="8 9">
    <name type="scientific">Lasiodiplodia theobromae</name>
    <dbReference type="NCBI Taxonomy" id="45133"/>
    <lineage>
        <taxon>Eukaryota</taxon>
        <taxon>Fungi</taxon>
        <taxon>Dikarya</taxon>
        <taxon>Ascomycota</taxon>
        <taxon>Pezizomycotina</taxon>
        <taxon>Dothideomycetes</taxon>
        <taxon>Dothideomycetes incertae sedis</taxon>
        <taxon>Botryosphaeriales</taxon>
        <taxon>Botryosphaeriaceae</taxon>
        <taxon>Lasiodiplodia</taxon>
    </lineage>
</organism>
<evidence type="ECO:0000259" key="7">
    <source>
        <dbReference type="Pfam" id="PF00082"/>
    </source>
</evidence>
<evidence type="ECO:0000256" key="3">
    <source>
        <dbReference type="ARBA" id="ARBA00022801"/>
    </source>
</evidence>
<evidence type="ECO:0000256" key="5">
    <source>
        <dbReference type="PROSITE-ProRule" id="PRU01240"/>
    </source>
</evidence>
<dbReference type="Pfam" id="PF00082">
    <property type="entry name" value="Peptidase_S8"/>
    <property type="match status" value="1"/>
</dbReference>
<dbReference type="InterPro" id="IPR051048">
    <property type="entry name" value="Peptidase_S8/S53_subtilisin"/>
</dbReference>
<dbReference type="CDD" id="cd07491">
    <property type="entry name" value="Peptidases_S8_7"/>
    <property type="match status" value="1"/>
</dbReference>
<feature type="compositionally biased region" description="Basic and acidic residues" evidence="6">
    <location>
        <begin position="322"/>
        <end position="342"/>
    </location>
</feature>
<keyword evidence="2 5" id="KW-0645">Protease</keyword>
<name>A0A5N5D9V2_9PEZI</name>
<dbReference type="Proteomes" id="UP000325902">
    <property type="component" value="Unassembled WGS sequence"/>
</dbReference>
<feature type="active site" description="Charge relay system" evidence="5">
    <location>
        <position position="921"/>
    </location>
</feature>
<feature type="active site" description="Charge relay system" evidence="5">
    <location>
        <position position="723"/>
    </location>
</feature>
<dbReference type="SUPFAM" id="SSF52743">
    <property type="entry name" value="Subtilisin-like"/>
    <property type="match status" value="1"/>
</dbReference>
<comment type="caution">
    <text evidence="8">The sequence shown here is derived from an EMBL/GenBank/DDBJ whole genome shotgun (WGS) entry which is preliminary data.</text>
</comment>
<dbReference type="InterPro" id="IPR002110">
    <property type="entry name" value="Ankyrin_rpt"/>
</dbReference>
<evidence type="ECO:0000256" key="6">
    <source>
        <dbReference type="SAM" id="MobiDB-lite"/>
    </source>
</evidence>
<evidence type="ECO:0000256" key="2">
    <source>
        <dbReference type="ARBA" id="ARBA00022670"/>
    </source>
</evidence>
<dbReference type="SMART" id="SM00248">
    <property type="entry name" value="ANK"/>
    <property type="match status" value="3"/>
</dbReference>
<feature type="compositionally biased region" description="Acidic residues" evidence="6">
    <location>
        <begin position="30"/>
        <end position="48"/>
    </location>
</feature>
<keyword evidence="4 5" id="KW-0720">Serine protease</keyword>
<feature type="region of interest" description="Disordered" evidence="6">
    <location>
        <begin position="262"/>
        <end position="403"/>
    </location>
</feature>
<gene>
    <name evidence="8" type="ORF">DBV05_g6687</name>
</gene>
<dbReference type="PROSITE" id="PS51892">
    <property type="entry name" value="SUBTILASE"/>
    <property type="match status" value="1"/>
</dbReference>
<dbReference type="InterPro" id="IPR015500">
    <property type="entry name" value="Peptidase_S8_subtilisin-rel"/>
</dbReference>
<dbReference type="PANTHER" id="PTHR43399:SF4">
    <property type="entry name" value="CELL WALL-ASSOCIATED PROTEASE"/>
    <property type="match status" value="1"/>
</dbReference>
<evidence type="ECO:0000256" key="4">
    <source>
        <dbReference type="ARBA" id="ARBA00022825"/>
    </source>
</evidence>
<sequence length="1033" mass="115547">MESARLQDPDEQTMAEEHGTDKAEDHDSDKEEEESSEEESEDEEEQEEDIKAQFERIIASFRDGKLDINTITSKPDEYNYLDQKTNDHNPRNLLHMIAEAGKDTTRPLKPLVEHLIKHHRRLMEEKDNSGTTPLQAAIMAGIAKLVDYMCNAYDAEGDVDVVLALQDSKNNNCLHKAMLSKHKYARKIALKLIERVRDAETLRAQNNDGKTPLHIAVEWDRCTESQMGVVRALVAACDAALDVNVGTDVDPAQLSVYRYHEKTRKEAKKVEAAKEQKEEQRSSREQTSSSRGAKESSKSVPGGGGPKLAPDQCRAAPTDQLGRSKEQPPSRYKEAPRERQELPMRGIQRQPTRMDMSAPRSAHPDGSKLAGKTAGTMSPALPKAPGGAETSRRSSKKKEGVTEATANEIRDFLKLHYMGTREDHESIVSFLYGPVQEKELYWSLADGPPVISLQRLERMKYVNFEDTLKYVLLPSIRVAKPPAATSKFLAKPAAKDVGKGRDDYTVIFDWLRRKGVKRIFNLYIDDREELSHSDETIEKALQGIEVLKVWDWQRSDLSSEVIAKAAPNVSQVSLYWSGNNAVLRSWSESEGLNLLKKLDTVVLHENQGLETRAREKRNLDAFSARLKHNRRLLIESIESKQSKDAKDQERPPPVINVQIERDILPLKKAEMGEGAAASQEQHKDQHKWLTCMDDFATFIQNIDLDTSRLNGLEPKPITVALIDDGFDINEQSVVDKVVGGRSFRNQNNLNAPYWATSGFHGTVMASLICRVCPKVQLYVLRLDEHSAGGEQGKRQITAKSAEKAVRAAIDRGVDIISMSWTIEKTVDNEPDIKKLETALDEAAKKNILLFCSANDQGTDADESHPSANPTRFKIGAATAWGTAWRWTRASHVDFIFPGDKVIKERPGNVPVEKCSLVSGSSVATALAAGLAALVLYCVQFAALHCVATSQQAKVVTLEDFQAMKTRERMAEAFHAIYTTKDSDNKYIEVWNTFETAPREGEGKEKDVKREIIVAVADKLKARRKLVFGAQNLL</sequence>